<proteinExistence type="predicted"/>
<dbReference type="SUPFAM" id="SSF47413">
    <property type="entry name" value="lambda repressor-like DNA-binding domains"/>
    <property type="match status" value="1"/>
</dbReference>
<dbReference type="AlphaFoldDB" id="A0A3L7A1M0"/>
<evidence type="ECO:0000313" key="4">
    <source>
        <dbReference type="Proteomes" id="UP000269692"/>
    </source>
</evidence>
<dbReference type="PROSITE" id="PS50943">
    <property type="entry name" value="HTH_CROC1"/>
    <property type="match status" value="1"/>
</dbReference>
<dbReference type="InterPro" id="IPR001387">
    <property type="entry name" value="Cro/C1-type_HTH"/>
</dbReference>
<keyword evidence="4" id="KW-1185">Reference proteome</keyword>
<comment type="caution">
    <text evidence="3">The sequence shown here is derived from an EMBL/GenBank/DDBJ whole genome shotgun (WGS) entry which is preliminary data.</text>
</comment>
<dbReference type="Pfam" id="PF01381">
    <property type="entry name" value="HTH_3"/>
    <property type="match status" value="1"/>
</dbReference>
<evidence type="ECO:0000313" key="3">
    <source>
        <dbReference type="EMBL" id="RLP73984.1"/>
    </source>
</evidence>
<accession>A0A3L7A1M0</accession>
<evidence type="ECO:0000259" key="2">
    <source>
        <dbReference type="PROSITE" id="PS50943"/>
    </source>
</evidence>
<protein>
    <submittedName>
        <fullName evidence="3">XRE family transcriptional regulator</fullName>
    </submittedName>
</protein>
<sequence>MVLSSEQCRAGRALLGWTQDDLSAQSSVAKKTIADFEVGKRSPYARTLADIQKAMEAGGVTFIAEGEASSSGGPGVRLGAGAASAAED</sequence>
<reference evidence="3 4" key="1">
    <citation type="submission" date="2018-10" db="EMBL/GenBank/DDBJ databases">
        <title>Xanthobacter tagetidis genome sequencing and assembly.</title>
        <authorList>
            <person name="Maclea K.S."/>
            <person name="Goen A.E."/>
            <person name="Fatima S.A."/>
        </authorList>
    </citation>
    <scope>NUCLEOTIDE SEQUENCE [LARGE SCALE GENOMIC DNA]</scope>
    <source>
        <strain evidence="3 4">ATCC 700314</strain>
    </source>
</reference>
<gene>
    <name evidence="3" type="ORF">D9R14_19580</name>
</gene>
<name>A0A3L7A1M0_9HYPH</name>
<dbReference type="Proteomes" id="UP000269692">
    <property type="component" value="Unassembled WGS sequence"/>
</dbReference>
<evidence type="ECO:0000256" key="1">
    <source>
        <dbReference type="SAM" id="MobiDB-lite"/>
    </source>
</evidence>
<dbReference type="EMBL" id="RCTF01000021">
    <property type="protein sequence ID" value="RLP73984.1"/>
    <property type="molecule type" value="Genomic_DNA"/>
</dbReference>
<dbReference type="RefSeq" id="WP_121625043.1">
    <property type="nucleotide sequence ID" value="NZ_JACIIW010000003.1"/>
</dbReference>
<feature type="region of interest" description="Disordered" evidence="1">
    <location>
        <begin position="66"/>
        <end position="88"/>
    </location>
</feature>
<dbReference type="GO" id="GO:0003677">
    <property type="term" value="F:DNA binding"/>
    <property type="evidence" value="ECO:0007669"/>
    <property type="project" value="InterPro"/>
</dbReference>
<feature type="domain" description="HTH cro/C1-type" evidence="2">
    <location>
        <begin position="12"/>
        <end position="63"/>
    </location>
</feature>
<dbReference type="CDD" id="cd00093">
    <property type="entry name" value="HTH_XRE"/>
    <property type="match status" value="1"/>
</dbReference>
<dbReference type="OrthoDB" id="4419620at2"/>
<dbReference type="InterPro" id="IPR010982">
    <property type="entry name" value="Lambda_DNA-bd_dom_sf"/>
</dbReference>
<dbReference type="Gene3D" id="1.10.260.40">
    <property type="entry name" value="lambda repressor-like DNA-binding domains"/>
    <property type="match status" value="1"/>
</dbReference>
<organism evidence="3 4">
    <name type="scientific">Xanthobacter tagetidis</name>
    <dbReference type="NCBI Taxonomy" id="60216"/>
    <lineage>
        <taxon>Bacteria</taxon>
        <taxon>Pseudomonadati</taxon>
        <taxon>Pseudomonadota</taxon>
        <taxon>Alphaproteobacteria</taxon>
        <taxon>Hyphomicrobiales</taxon>
        <taxon>Xanthobacteraceae</taxon>
        <taxon>Xanthobacter</taxon>
    </lineage>
</organism>